<reference evidence="1" key="1">
    <citation type="submission" date="2023-03" db="UniProtKB">
        <authorList>
            <consortium name="EnsemblPlants"/>
        </authorList>
    </citation>
    <scope>IDENTIFICATION</scope>
</reference>
<evidence type="ECO:0000313" key="1">
    <source>
        <dbReference type="EnsemblPlants" id="MELO3C008601.2.1"/>
    </source>
</evidence>
<dbReference type="Gramene" id="MELO3C008601.2.1">
    <property type="protein sequence ID" value="MELO3C008601.2.1"/>
    <property type="gene ID" value="MELO3C008601.2"/>
</dbReference>
<sequence>MAEVVEFDVEVEVIEVEMVAIEVAMVEMVVEVMEVEVTNLTLLALPDQIRLGALPNSVEPEVFEWCYKIEGADIALRNDTVYCTLSEALRPNPPMCHAFPLSLRFAF</sequence>
<dbReference type="AlphaFoldDB" id="A0A9I9CUL2"/>
<proteinExistence type="predicted"/>
<accession>A0A9I9CUL2</accession>
<protein>
    <submittedName>
        <fullName evidence="1">Uncharacterized protein</fullName>
    </submittedName>
</protein>
<organism evidence="1">
    <name type="scientific">Cucumis melo</name>
    <name type="common">Muskmelon</name>
    <dbReference type="NCBI Taxonomy" id="3656"/>
    <lineage>
        <taxon>Eukaryota</taxon>
        <taxon>Viridiplantae</taxon>
        <taxon>Streptophyta</taxon>
        <taxon>Embryophyta</taxon>
        <taxon>Tracheophyta</taxon>
        <taxon>Spermatophyta</taxon>
        <taxon>Magnoliopsida</taxon>
        <taxon>eudicotyledons</taxon>
        <taxon>Gunneridae</taxon>
        <taxon>Pentapetalae</taxon>
        <taxon>rosids</taxon>
        <taxon>fabids</taxon>
        <taxon>Cucurbitales</taxon>
        <taxon>Cucurbitaceae</taxon>
        <taxon>Benincaseae</taxon>
        <taxon>Cucumis</taxon>
    </lineage>
</organism>
<name>A0A9I9CUL2_CUCME</name>
<dbReference type="EnsemblPlants" id="MELO3C008601.2.1">
    <property type="protein sequence ID" value="MELO3C008601.2.1"/>
    <property type="gene ID" value="MELO3C008601.2"/>
</dbReference>